<keyword evidence="9" id="KW-1185">Reference proteome</keyword>
<feature type="region of interest" description="Disordered" evidence="6">
    <location>
        <begin position="281"/>
        <end position="318"/>
    </location>
</feature>
<evidence type="ECO:0000256" key="2">
    <source>
        <dbReference type="ARBA" id="ARBA00022475"/>
    </source>
</evidence>
<sequence length="318" mass="33149">MSYWYDAHLILIQSTFVSLLLALSIQFPLRMGVFSFAGIGSYGIGAYAAAIMTIRYSWPAFAAIGAGMVVAMVAGYLLALLVSRLDGLYLGMATIAFTLILTVVAINGGSLTGGAQGLYGAISTLQTGQVILVCAVVVVLLALSERGRMGRRIDAVREDPELAVSVGIRVIRMRRMAFVVSGALGACAGGMNALLRTTVSPDDVGFSLVVLALTMIIVGGSRSWAGALIGSVIFTWLPQVLQAVGDWQTVVYGVIVALTAVYVPSGLLGVAQNGYRRMRRRSGPVAGATEKATGSEEPGGDSAPLEPLSEDVPTGGTR</sequence>
<comment type="subcellular location">
    <subcellularLocation>
        <location evidence="1">Cell membrane</location>
        <topology evidence="1">Multi-pass membrane protein</topology>
    </subcellularLocation>
</comment>
<feature type="transmembrane region" description="Helical" evidence="7">
    <location>
        <begin position="60"/>
        <end position="81"/>
    </location>
</feature>
<evidence type="ECO:0000313" key="8">
    <source>
        <dbReference type="EMBL" id="MER6975809.1"/>
    </source>
</evidence>
<dbReference type="CDD" id="cd06581">
    <property type="entry name" value="TM_PBP1_LivM_like"/>
    <property type="match status" value="1"/>
</dbReference>
<dbReference type="PANTHER" id="PTHR30482:SF20">
    <property type="entry name" value="HIGH-AFFINITY BRANCHED-CHAIN AMINO ACID TRANSPORT SYSTEM PERMEASE PROTEIN LIVM"/>
    <property type="match status" value="1"/>
</dbReference>
<proteinExistence type="predicted"/>
<evidence type="ECO:0000256" key="1">
    <source>
        <dbReference type="ARBA" id="ARBA00004651"/>
    </source>
</evidence>
<keyword evidence="4 7" id="KW-1133">Transmembrane helix</keyword>
<dbReference type="PANTHER" id="PTHR30482">
    <property type="entry name" value="HIGH-AFFINITY BRANCHED-CHAIN AMINO ACID TRANSPORT SYSTEM PERMEASE"/>
    <property type="match status" value="1"/>
</dbReference>
<evidence type="ECO:0000256" key="5">
    <source>
        <dbReference type="ARBA" id="ARBA00023136"/>
    </source>
</evidence>
<reference evidence="8 9" key="1">
    <citation type="submission" date="2024-06" db="EMBL/GenBank/DDBJ databases">
        <title>The Natural Products Discovery Center: Release of the First 8490 Sequenced Strains for Exploring Actinobacteria Biosynthetic Diversity.</title>
        <authorList>
            <person name="Kalkreuter E."/>
            <person name="Kautsar S.A."/>
            <person name="Yang D."/>
            <person name="Bader C.D."/>
            <person name="Teijaro C.N."/>
            <person name="Fluegel L."/>
            <person name="Davis C.M."/>
            <person name="Simpson J.R."/>
            <person name="Lauterbach L."/>
            <person name="Steele A.D."/>
            <person name="Gui C."/>
            <person name="Meng S."/>
            <person name="Li G."/>
            <person name="Viehrig K."/>
            <person name="Ye F."/>
            <person name="Su P."/>
            <person name="Kiefer A.F."/>
            <person name="Nichols A."/>
            <person name="Cepeda A.J."/>
            <person name="Yan W."/>
            <person name="Fan B."/>
            <person name="Jiang Y."/>
            <person name="Adhikari A."/>
            <person name="Zheng C.-J."/>
            <person name="Schuster L."/>
            <person name="Cowan T.M."/>
            <person name="Smanski M.J."/>
            <person name="Chevrette M.G."/>
            <person name="De Carvalho L.P.S."/>
            <person name="Shen B."/>
        </authorList>
    </citation>
    <scope>NUCLEOTIDE SEQUENCE [LARGE SCALE GENOMIC DNA]</scope>
    <source>
        <strain evidence="8 9">NPDC000634</strain>
    </source>
</reference>
<feature type="transmembrane region" description="Helical" evidence="7">
    <location>
        <begin position="32"/>
        <end position="54"/>
    </location>
</feature>
<feature type="transmembrane region" description="Helical" evidence="7">
    <location>
        <begin position="227"/>
        <end position="244"/>
    </location>
</feature>
<evidence type="ECO:0000256" key="7">
    <source>
        <dbReference type="SAM" id="Phobius"/>
    </source>
</evidence>
<feature type="transmembrane region" description="Helical" evidence="7">
    <location>
        <begin position="250"/>
        <end position="271"/>
    </location>
</feature>
<organism evidence="8 9">
    <name type="scientific">Streptomyces carpinensis</name>
    <dbReference type="NCBI Taxonomy" id="66369"/>
    <lineage>
        <taxon>Bacteria</taxon>
        <taxon>Bacillati</taxon>
        <taxon>Actinomycetota</taxon>
        <taxon>Actinomycetes</taxon>
        <taxon>Kitasatosporales</taxon>
        <taxon>Streptomycetaceae</taxon>
        <taxon>Streptomyces</taxon>
    </lineage>
</organism>
<feature type="transmembrane region" description="Helical" evidence="7">
    <location>
        <begin position="118"/>
        <end position="143"/>
    </location>
</feature>
<keyword evidence="3 7" id="KW-0812">Transmembrane</keyword>
<dbReference type="Proteomes" id="UP001458415">
    <property type="component" value="Unassembled WGS sequence"/>
</dbReference>
<dbReference type="Pfam" id="PF02653">
    <property type="entry name" value="BPD_transp_2"/>
    <property type="match status" value="1"/>
</dbReference>
<feature type="transmembrane region" description="Helical" evidence="7">
    <location>
        <begin position="6"/>
        <end position="25"/>
    </location>
</feature>
<accession>A0ABV1VV56</accession>
<dbReference type="RefSeq" id="WP_086725106.1">
    <property type="nucleotide sequence ID" value="NZ_MUBM01000081.1"/>
</dbReference>
<comment type="caution">
    <text evidence="8">The sequence shown here is derived from an EMBL/GenBank/DDBJ whole genome shotgun (WGS) entry which is preliminary data.</text>
</comment>
<feature type="transmembrane region" description="Helical" evidence="7">
    <location>
        <begin position="204"/>
        <end position="220"/>
    </location>
</feature>
<dbReference type="InterPro" id="IPR001851">
    <property type="entry name" value="ABC_transp_permease"/>
</dbReference>
<evidence type="ECO:0000256" key="3">
    <source>
        <dbReference type="ARBA" id="ARBA00022692"/>
    </source>
</evidence>
<keyword evidence="2" id="KW-1003">Cell membrane</keyword>
<protein>
    <submittedName>
        <fullName evidence="8">Branched-chain amino acid ABC transporter permease</fullName>
    </submittedName>
</protein>
<feature type="transmembrane region" description="Helical" evidence="7">
    <location>
        <begin position="88"/>
        <end position="106"/>
    </location>
</feature>
<gene>
    <name evidence="8" type="ORF">ABT317_01765</name>
</gene>
<evidence type="ECO:0000313" key="9">
    <source>
        <dbReference type="Proteomes" id="UP001458415"/>
    </source>
</evidence>
<name>A0ABV1VV56_9ACTN</name>
<evidence type="ECO:0000256" key="6">
    <source>
        <dbReference type="SAM" id="MobiDB-lite"/>
    </source>
</evidence>
<feature type="transmembrane region" description="Helical" evidence="7">
    <location>
        <begin position="177"/>
        <end position="198"/>
    </location>
</feature>
<evidence type="ECO:0000256" key="4">
    <source>
        <dbReference type="ARBA" id="ARBA00022989"/>
    </source>
</evidence>
<dbReference type="InterPro" id="IPR043428">
    <property type="entry name" value="LivM-like"/>
</dbReference>
<dbReference type="EMBL" id="JBEPCU010000011">
    <property type="protein sequence ID" value="MER6975809.1"/>
    <property type="molecule type" value="Genomic_DNA"/>
</dbReference>
<keyword evidence="5 7" id="KW-0472">Membrane</keyword>